<dbReference type="Pfam" id="PF00856">
    <property type="entry name" value="SET"/>
    <property type="match status" value="1"/>
</dbReference>
<dbReference type="Proteomes" id="UP000245771">
    <property type="component" value="Unassembled WGS sequence"/>
</dbReference>
<feature type="region of interest" description="Disordered" evidence="16">
    <location>
        <begin position="836"/>
        <end position="907"/>
    </location>
</feature>
<dbReference type="PANTHER" id="PTHR45814">
    <property type="entry name" value="HISTONE-LYSINE N-METHYLTRANSFERASE SETD1"/>
    <property type="match status" value="1"/>
</dbReference>
<evidence type="ECO:0000256" key="10">
    <source>
        <dbReference type="ARBA" id="ARBA00023242"/>
    </source>
</evidence>
<dbReference type="InterPro" id="IPR024657">
    <property type="entry name" value="COMPASS_Set1_N-SET"/>
</dbReference>
<dbReference type="GO" id="GO:0140999">
    <property type="term" value="F:histone H3K4 trimethyltransferase activity"/>
    <property type="evidence" value="ECO:0007669"/>
    <property type="project" value="UniProtKB-EC"/>
</dbReference>
<feature type="compositionally biased region" description="Low complexity" evidence="16">
    <location>
        <begin position="566"/>
        <end position="576"/>
    </location>
</feature>
<feature type="compositionally biased region" description="Basic and acidic residues" evidence="16">
    <location>
        <begin position="294"/>
        <end position="304"/>
    </location>
</feature>
<dbReference type="FunCoup" id="A0A316VKC2">
    <property type="interactions" value="55"/>
</dbReference>
<feature type="region of interest" description="Disordered" evidence="16">
    <location>
        <begin position="1"/>
        <end position="315"/>
    </location>
</feature>
<dbReference type="GO" id="GO:0032259">
    <property type="term" value="P:methylation"/>
    <property type="evidence" value="ECO:0007669"/>
    <property type="project" value="UniProtKB-KW"/>
</dbReference>
<evidence type="ECO:0000256" key="8">
    <source>
        <dbReference type="ARBA" id="ARBA00022691"/>
    </source>
</evidence>
<proteinExistence type="predicted"/>
<feature type="region of interest" description="Disordered" evidence="16">
    <location>
        <begin position="933"/>
        <end position="966"/>
    </location>
</feature>
<dbReference type="GO" id="GO:0048188">
    <property type="term" value="C:Set1C/COMPASS complex"/>
    <property type="evidence" value="ECO:0007669"/>
    <property type="project" value="TreeGrafter"/>
</dbReference>
<keyword evidence="8" id="KW-0949">S-adenosyl-L-methionine</keyword>
<evidence type="ECO:0000256" key="6">
    <source>
        <dbReference type="ARBA" id="ARBA00022603"/>
    </source>
</evidence>
<dbReference type="GO" id="GO:0005694">
    <property type="term" value="C:chromosome"/>
    <property type="evidence" value="ECO:0007669"/>
    <property type="project" value="UniProtKB-SubCell"/>
</dbReference>
<keyword evidence="5" id="KW-0158">Chromosome</keyword>
<comment type="catalytic activity">
    <reaction evidence="14">
        <text>N(6),N(6)-dimethyl-L-lysyl(4)-[histone H3] + S-adenosyl-L-methionine = N(6),N(6),N(6)-trimethyl-L-lysyl(4)-[histone H3] + S-adenosyl-L-homocysteine + H(+)</text>
        <dbReference type="Rhea" id="RHEA:60272"/>
        <dbReference type="Rhea" id="RHEA-COMP:15537"/>
        <dbReference type="Rhea" id="RHEA-COMP:15540"/>
        <dbReference type="ChEBI" id="CHEBI:15378"/>
        <dbReference type="ChEBI" id="CHEBI:57856"/>
        <dbReference type="ChEBI" id="CHEBI:59789"/>
        <dbReference type="ChEBI" id="CHEBI:61961"/>
        <dbReference type="ChEBI" id="CHEBI:61976"/>
    </reaction>
</comment>
<dbReference type="GO" id="GO:0003723">
    <property type="term" value="F:RNA binding"/>
    <property type="evidence" value="ECO:0007669"/>
    <property type="project" value="UniProtKB-UniRule"/>
</dbReference>
<dbReference type="PANTHER" id="PTHR45814:SF2">
    <property type="entry name" value="HISTONE-LYSINE N-METHYLTRANSFERASE SETD1"/>
    <property type="match status" value="1"/>
</dbReference>
<keyword evidence="6" id="KW-0489">Methyltransferase</keyword>
<dbReference type="PROSITE" id="PS50102">
    <property type="entry name" value="RRM"/>
    <property type="match status" value="1"/>
</dbReference>
<reference evidence="20 21" key="1">
    <citation type="journal article" date="2018" name="Mol. Biol. Evol.">
        <title>Broad Genomic Sampling Reveals a Smut Pathogenic Ancestry of the Fungal Clade Ustilaginomycotina.</title>
        <authorList>
            <person name="Kijpornyongpan T."/>
            <person name="Mondo S.J."/>
            <person name="Barry K."/>
            <person name="Sandor L."/>
            <person name="Lee J."/>
            <person name="Lipzen A."/>
            <person name="Pangilinan J."/>
            <person name="LaButti K."/>
            <person name="Hainaut M."/>
            <person name="Henrissat B."/>
            <person name="Grigoriev I.V."/>
            <person name="Spatafora J.W."/>
            <person name="Aime M.C."/>
        </authorList>
    </citation>
    <scope>NUCLEOTIDE SEQUENCE [LARGE SCALE GENOMIC DNA]</scope>
    <source>
        <strain evidence="20 21">MCA 3882</strain>
    </source>
</reference>
<dbReference type="EMBL" id="KZ819602">
    <property type="protein sequence ID" value="PWN38042.1"/>
    <property type="molecule type" value="Genomic_DNA"/>
</dbReference>
<evidence type="ECO:0000313" key="21">
    <source>
        <dbReference type="Proteomes" id="UP000245771"/>
    </source>
</evidence>
<evidence type="ECO:0000256" key="4">
    <source>
        <dbReference type="ARBA" id="ARBA00015839"/>
    </source>
</evidence>
<feature type="domain" description="SET" evidence="18">
    <location>
        <begin position="1038"/>
        <end position="1155"/>
    </location>
</feature>
<dbReference type="OrthoDB" id="308383at2759"/>
<dbReference type="InterPro" id="IPR024636">
    <property type="entry name" value="SET_assoc"/>
</dbReference>
<feature type="compositionally biased region" description="Basic and acidic residues" evidence="16">
    <location>
        <begin position="86"/>
        <end position="115"/>
    </location>
</feature>
<evidence type="ECO:0000256" key="1">
    <source>
        <dbReference type="ARBA" id="ARBA00004123"/>
    </source>
</evidence>
<protein>
    <recommendedName>
        <fullName evidence="4">Histone-lysine N-methyltransferase, H3 lysine-4 specific</fullName>
        <ecNumber evidence="3">2.1.1.354</ecNumber>
    </recommendedName>
    <alternativeName>
        <fullName evidence="11">SET domain-containing protein 1</fullName>
    </alternativeName>
</protein>
<evidence type="ECO:0000256" key="16">
    <source>
        <dbReference type="SAM" id="MobiDB-lite"/>
    </source>
</evidence>
<dbReference type="SMART" id="SM00317">
    <property type="entry name" value="SET"/>
    <property type="match status" value="1"/>
</dbReference>
<keyword evidence="9" id="KW-0156">Chromatin regulator</keyword>
<evidence type="ECO:0000256" key="2">
    <source>
        <dbReference type="ARBA" id="ARBA00004286"/>
    </source>
</evidence>
<comment type="catalytic activity">
    <reaction evidence="12">
        <text>L-lysyl(4)-[histone H3] + 3 S-adenosyl-L-methionine = N(6),N(6),N(6)-trimethyl-L-lysyl(4)-[histone H3] + 3 S-adenosyl-L-homocysteine + 3 H(+)</text>
        <dbReference type="Rhea" id="RHEA:60260"/>
        <dbReference type="Rhea" id="RHEA-COMP:15537"/>
        <dbReference type="Rhea" id="RHEA-COMP:15547"/>
        <dbReference type="ChEBI" id="CHEBI:15378"/>
        <dbReference type="ChEBI" id="CHEBI:29969"/>
        <dbReference type="ChEBI" id="CHEBI:57856"/>
        <dbReference type="ChEBI" id="CHEBI:59789"/>
        <dbReference type="ChEBI" id="CHEBI:61961"/>
        <dbReference type="EC" id="2.1.1.354"/>
    </reaction>
</comment>
<evidence type="ECO:0000256" key="5">
    <source>
        <dbReference type="ARBA" id="ARBA00022454"/>
    </source>
</evidence>
<feature type="compositionally biased region" description="Basic and acidic residues" evidence="16">
    <location>
        <begin position="153"/>
        <end position="200"/>
    </location>
</feature>
<evidence type="ECO:0000256" key="7">
    <source>
        <dbReference type="ARBA" id="ARBA00022679"/>
    </source>
</evidence>
<evidence type="ECO:0000259" key="17">
    <source>
        <dbReference type="PROSITE" id="PS50102"/>
    </source>
</evidence>
<feature type="compositionally biased region" description="Basic and acidic residues" evidence="16">
    <location>
        <begin position="610"/>
        <end position="629"/>
    </location>
</feature>
<feature type="region of interest" description="Disordered" evidence="16">
    <location>
        <begin position="714"/>
        <end position="742"/>
    </location>
</feature>
<dbReference type="InParanoid" id="A0A316VKC2"/>
<dbReference type="Gene3D" id="3.30.70.330">
    <property type="match status" value="1"/>
</dbReference>
<keyword evidence="21" id="KW-1185">Reference proteome</keyword>
<dbReference type="InterPro" id="IPR003616">
    <property type="entry name" value="Post-SET_dom"/>
</dbReference>
<dbReference type="GeneID" id="37020174"/>
<feature type="compositionally biased region" description="Basic and acidic residues" evidence="16">
    <location>
        <begin position="10"/>
        <end position="32"/>
    </location>
</feature>
<dbReference type="SMART" id="SM01291">
    <property type="entry name" value="N-SET"/>
    <property type="match status" value="1"/>
</dbReference>
<dbReference type="InterPro" id="IPR035979">
    <property type="entry name" value="RBD_domain_sf"/>
</dbReference>
<evidence type="ECO:0000256" key="15">
    <source>
        <dbReference type="PROSITE-ProRule" id="PRU00176"/>
    </source>
</evidence>
<dbReference type="InterPro" id="IPR046341">
    <property type="entry name" value="SET_dom_sf"/>
</dbReference>
<dbReference type="InterPro" id="IPR012677">
    <property type="entry name" value="Nucleotide-bd_a/b_plait_sf"/>
</dbReference>
<name>A0A316VKC2_9BASI</name>
<dbReference type="RefSeq" id="XP_025358344.1">
    <property type="nucleotide sequence ID" value="XM_025498393.1"/>
</dbReference>
<evidence type="ECO:0000259" key="19">
    <source>
        <dbReference type="PROSITE" id="PS50868"/>
    </source>
</evidence>
<feature type="compositionally biased region" description="Basic and acidic residues" evidence="16">
    <location>
        <begin position="209"/>
        <end position="219"/>
    </location>
</feature>
<keyword evidence="15" id="KW-0694">RNA-binding</keyword>
<evidence type="ECO:0000259" key="18">
    <source>
        <dbReference type="PROSITE" id="PS50280"/>
    </source>
</evidence>
<evidence type="ECO:0000256" key="3">
    <source>
        <dbReference type="ARBA" id="ARBA00012182"/>
    </source>
</evidence>
<dbReference type="Pfam" id="PF11767">
    <property type="entry name" value="SET_assoc"/>
    <property type="match status" value="1"/>
</dbReference>
<dbReference type="PROSITE" id="PS50280">
    <property type="entry name" value="SET"/>
    <property type="match status" value="1"/>
</dbReference>
<comment type="catalytic activity">
    <reaction evidence="13">
        <text>N(6)-methyl-L-lysyl(4)-[histone H3] + S-adenosyl-L-methionine = N(6),N(6)-dimethyl-L-lysyl(4)-[histone H3] + S-adenosyl-L-homocysteine + H(+)</text>
        <dbReference type="Rhea" id="RHEA:60268"/>
        <dbReference type="Rhea" id="RHEA-COMP:15540"/>
        <dbReference type="Rhea" id="RHEA-COMP:15543"/>
        <dbReference type="ChEBI" id="CHEBI:15378"/>
        <dbReference type="ChEBI" id="CHEBI:57856"/>
        <dbReference type="ChEBI" id="CHEBI:59789"/>
        <dbReference type="ChEBI" id="CHEBI:61929"/>
        <dbReference type="ChEBI" id="CHEBI:61976"/>
    </reaction>
</comment>
<feature type="compositionally biased region" description="Basic and acidic residues" evidence="16">
    <location>
        <begin position="128"/>
        <end position="146"/>
    </location>
</feature>
<keyword evidence="10" id="KW-0539">Nucleus</keyword>
<sequence length="1179" mass="134759">MIQRNAVYPYEDKSWPSTARDRSPSYRSRAAEDDYASSRAGPSRYHHSEYERRASNAYDDHRSYSSREGESRHPRTVNGYDSTSSRYRDEYDRRSGYSESTRAYDDLRRHEDIKEHYRRRTPSPPYRSSRDWENSNGRSDYRDDSSSRYQRSARPDGYHRDDVYRPREHYSTPRSESRVEEDRHADSRSSARYESREARQNGKSYDAYDYERSAKKSENSLEGARQNGTDKSSHRSVRRAAQEEDDDDGLQQLWSKSNGRKESPSRDKDRRASGTPAHTRDRRPIEKPSLASKVLEEVPKRGRGDLSNASDRQEYVQDVRRHIEMRQKDRSDLPVRTEKTKTVLRSFPEILLPHELLLPENAQHLPSDAKGEKIRSTRISYDPELDKEKDKKGKRVLYHDLTKEVIDPRNSAVKGKSRKELRLFHWKWDDHSTKSKPPPPPRSLVISGLSPMTVVTTVKRFFASFGRIDECEIKMDTSGMSTGVCYLSFHHDYDDDLKLVGDVSEAKAQRGDLVAKEARLKMNGQKIEMSVITIAFDDLDRTTFKKTYRDLLQKKIDAVSQKKEASTQSPAPASTPSMPPPGAPRGPKTMISRNGLTSPKPLSPFAHGSRHTDVSRRTSHDETDKDEIHTSGQILRQLVNIGTPFAYVNRARGSTIGCEAMEKLFADMRPAWIKRDGSGFYVAFHQTDGADRAKKVLDGTSVSGYRISIEVRSPNDERSNRINSRRTDGNRRSESVDQRAEPVQSIPEKTAWTDEELFEDSKSMLLRELGIAFGRDLKSRILSSFVTKVLEPEGSCGKALRQPVKSINEQIEEEFKIDLDAERPKSFNRAAKEERRLKLAQQKREEEEAAKRALAKANQPSSDEEEEEEVVTKETKAKQKKVKAKKEVKVPKPQKKIVYSPSPEPIDPFVSGLVEEEEDLYFCRLALEMMREGQDPQELPDEDEPKEEALQSHASGSARTEGFYRIPPAEKGKHLADRNMASSTEWGSTTAVSTVGLASARDNRADSRRFVQGIEQHKKETATDTDILKFNQLRSRKKQLKFAKSPIHDWGLYAMEAIPAGDMVIEYVGEIVRQQVADEREKMYERQGNFSTYLFRVDDDIVVDATKKGNIARLMNHCCTPNCNAKILTLNGEKRIVLYAKQLILPGQELTYDYKFQASGDEEDAIACLCGSPGCRRFL</sequence>
<feature type="compositionally biased region" description="Basic and acidic residues" evidence="16">
    <location>
        <begin position="259"/>
        <end position="286"/>
    </location>
</feature>
<evidence type="ECO:0000313" key="20">
    <source>
        <dbReference type="EMBL" id="PWN38042.1"/>
    </source>
</evidence>
<feature type="compositionally biased region" description="Basic and acidic residues" evidence="16">
    <location>
        <begin position="836"/>
        <end position="851"/>
    </location>
</feature>
<dbReference type="InterPro" id="IPR001214">
    <property type="entry name" value="SET_dom"/>
</dbReference>
<dbReference type="STRING" id="1280837.A0A316VKC2"/>
<dbReference type="SUPFAM" id="SSF54928">
    <property type="entry name" value="RNA-binding domain, RBD"/>
    <property type="match status" value="1"/>
</dbReference>
<evidence type="ECO:0000256" key="14">
    <source>
        <dbReference type="ARBA" id="ARBA00049129"/>
    </source>
</evidence>
<feature type="compositionally biased region" description="Basic and acidic residues" evidence="16">
    <location>
        <begin position="46"/>
        <end position="73"/>
    </location>
</feature>
<dbReference type="SUPFAM" id="SSF82199">
    <property type="entry name" value="SET domain"/>
    <property type="match status" value="1"/>
</dbReference>
<dbReference type="AlphaFoldDB" id="A0A316VKC2"/>
<accession>A0A316VKC2</accession>
<dbReference type="EC" id="2.1.1.354" evidence="3"/>
<feature type="compositionally biased region" description="Basic and acidic residues" evidence="16">
    <location>
        <begin position="714"/>
        <end position="740"/>
    </location>
</feature>
<keyword evidence="7" id="KW-0808">Transferase</keyword>
<organism evidence="20 21">
    <name type="scientific">Meira miltonrushii</name>
    <dbReference type="NCBI Taxonomy" id="1280837"/>
    <lineage>
        <taxon>Eukaryota</taxon>
        <taxon>Fungi</taxon>
        <taxon>Dikarya</taxon>
        <taxon>Basidiomycota</taxon>
        <taxon>Ustilaginomycotina</taxon>
        <taxon>Exobasidiomycetes</taxon>
        <taxon>Exobasidiales</taxon>
        <taxon>Brachybasidiaceae</taxon>
        <taxon>Meira</taxon>
    </lineage>
</organism>
<feature type="domain" description="RRM" evidence="17">
    <location>
        <begin position="442"/>
        <end position="539"/>
    </location>
</feature>
<evidence type="ECO:0000256" key="9">
    <source>
        <dbReference type="ARBA" id="ARBA00022853"/>
    </source>
</evidence>
<evidence type="ECO:0000256" key="12">
    <source>
        <dbReference type="ARBA" id="ARBA00047571"/>
    </source>
</evidence>
<dbReference type="Gene3D" id="2.170.270.10">
    <property type="entry name" value="SET domain"/>
    <property type="match status" value="1"/>
</dbReference>
<evidence type="ECO:0000256" key="13">
    <source>
        <dbReference type="ARBA" id="ARBA00047583"/>
    </source>
</evidence>
<dbReference type="InterPro" id="IPR000504">
    <property type="entry name" value="RRM_dom"/>
</dbReference>
<feature type="domain" description="Post-SET" evidence="19">
    <location>
        <begin position="1164"/>
        <end position="1179"/>
    </location>
</feature>
<dbReference type="InterPro" id="IPR044570">
    <property type="entry name" value="Set1-like"/>
</dbReference>
<dbReference type="PROSITE" id="PS50868">
    <property type="entry name" value="POST_SET"/>
    <property type="match status" value="1"/>
</dbReference>
<evidence type="ECO:0000256" key="11">
    <source>
        <dbReference type="ARBA" id="ARBA00030093"/>
    </source>
</evidence>
<feature type="region of interest" description="Disordered" evidence="16">
    <location>
        <begin position="559"/>
        <end position="630"/>
    </location>
</feature>
<comment type="subcellular location">
    <subcellularLocation>
        <location evidence="2">Chromosome</location>
    </subcellularLocation>
    <subcellularLocation>
        <location evidence="1">Nucleus</location>
    </subcellularLocation>
</comment>
<dbReference type="Pfam" id="PF11764">
    <property type="entry name" value="N-SET"/>
    <property type="match status" value="1"/>
</dbReference>
<gene>
    <name evidence="20" type="ORF">FA14DRAFT_159801</name>
</gene>